<dbReference type="PANTHER" id="PTHR11486">
    <property type="entry name" value="FIBROBLAST GROWTH FACTOR"/>
    <property type="match status" value="1"/>
</dbReference>
<protein>
    <submittedName>
        <fullName evidence="3">Fibroblast growth factor 23</fullName>
    </submittedName>
</protein>
<evidence type="ECO:0000313" key="4">
    <source>
        <dbReference type="Proteomes" id="UP001482620"/>
    </source>
</evidence>
<feature type="signal peptide" evidence="2">
    <location>
        <begin position="1"/>
        <end position="29"/>
    </location>
</feature>
<gene>
    <name evidence="3" type="primary">FGF23</name>
    <name evidence="3" type="ORF">ILYODFUR_019372</name>
</gene>
<comment type="similarity">
    <text evidence="1">Belongs to the heparin-binding growth factors family.</text>
</comment>
<dbReference type="Proteomes" id="UP001482620">
    <property type="component" value="Unassembled WGS sequence"/>
</dbReference>
<accession>A0ABV0TYP9</accession>
<evidence type="ECO:0000256" key="2">
    <source>
        <dbReference type="SAM" id="SignalP"/>
    </source>
</evidence>
<dbReference type="InterPro" id="IPR002209">
    <property type="entry name" value="Fibroblast_GF_fam"/>
</dbReference>
<reference evidence="3 4" key="1">
    <citation type="submission" date="2021-06" db="EMBL/GenBank/DDBJ databases">
        <authorList>
            <person name="Palmer J.M."/>
        </authorList>
    </citation>
    <scope>NUCLEOTIDE SEQUENCE [LARGE SCALE GENOMIC DNA]</scope>
    <source>
        <strain evidence="4">if_2019</strain>
        <tissue evidence="3">Muscle</tissue>
    </source>
</reference>
<proteinExistence type="inferred from homology"/>
<dbReference type="EMBL" id="JAHRIQ010048278">
    <property type="protein sequence ID" value="MEQ2237081.1"/>
    <property type="molecule type" value="Genomic_DNA"/>
</dbReference>
<dbReference type="SUPFAM" id="SSF50353">
    <property type="entry name" value="Cytokine"/>
    <property type="match status" value="1"/>
</dbReference>
<dbReference type="Gene3D" id="2.80.10.50">
    <property type="match status" value="1"/>
</dbReference>
<keyword evidence="4" id="KW-1185">Reference proteome</keyword>
<sequence length="126" mass="14140">MDVSKRLGMRDTVLALFLAVLQGLPIVEASPNPSPLVGSNWGNPRRYVHLQTSTDFNTFYLEIRVDGAVRRATARTSYSVILLKAETRERLAIFGVKSNRYLCMDLEGNAFTSVGKHSFFNHYQSA</sequence>
<feature type="chain" id="PRO_5047261278" evidence="2">
    <location>
        <begin position="30"/>
        <end position="126"/>
    </location>
</feature>
<comment type="caution">
    <text evidence="3">The sequence shown here is derived from an EMBL/GenBank/DDBJ whole genome shotgun (WGS) entry which is preliminary data.</text>
</comment>
<evidence type="ECO:0000313" key="3">
    <source>
        <dbReference type="EMBL" id="MEQ2237081.1"/>
    </source>
</evidence>
<keyword evidence="2" id="KW-0732">Signal</keyword>
<dbReference type="InterPro" id="IPR008996">
    <property type="entry name" value="IL1/FGF"/>
</dbReference>
<dbReference type="Pfam" id="PF00167">
    <property type="entry name" value="FGF"/>
    <property type="match status" value="1"/>
</dbReference>
<name>A0ABV0TYP9_9TELE</name>
<evidence type="ECO:0000256" key="1">
    <source>
        <dbReference type="ARBA" id="ARBA00007936"/>
    </source>
</evidence>
<organism evidence="3 4">
    <name type="scientific">Ilyodon furcidens</name>
    <name type="common">goldbreast splitfin</name>
    <dbReference type="NCBI Taxonomy" id="33524"/>
    <lineage>
        <taxon>Eukaryota</taxon>
        <taxon>Metazoa</taxon>
        <taxon>Chordata</taxon>
        <taxon>Craniata</taxon>
        <taxon>Vertebrata</taxon>
        <taxon>Euteleostomi</taxon>
        <taxon>Actinopterygii</taxon>
        <taxon>Neopterygii</taxon>
        <taxon>Teleostei</taxon>
        <taxon>Neoteleostei</taxon>
        <taxon>Acanthomorphata</taxon>
        <taxon>Ovalentaria</taxon>
        <taxon>Atherinomorphae</taxon>
        <taxon>Cyprinodontiformes</taxon>
        <taxon>Goodeidae</taxon>
        <taxon>Ilyodon</taxon>
    </lineage>
</organism>